<reference evidence="2" key="2">
    <citation type="submission" date="2024-10" db="UniProtKB">
        <authorList>
            <consortium name="EnsemblProtists"/>
        </authorList>
    </citation>
    <scope>IDENTIFICATION</scope>
</reference>
<organism evidence="2 3">
    <name type="scientific">Emiliania huxleyi (strain CCMP1516)</name>
    <dbReference type="NCBI Taxonomy" id="280463"/>
    <lineage>
        <taxon>Eukaryota</taxon>
        <taxon>Haptista</taxon>
        <taxon>Haptophyta</taxon>
        <taxon>Prymnesiophyceae</taxon>
        <taxon>Isochrysidales</taxon>
        <taxon>Noelaerhabdaceae</taxon>
        <taxon>Emiliania</taxon>
    </lineage>
</organism>
<accession>A0A0D3JN38</accession>
<dbReference type="KEGG" id="ehx:EMIHUDRAFT_238108"/>
<dbReference type="GeneID" id="17270461"/>
<evidence type="ECO:0000313" key="2">
    <source>
        <dbReference type="EnsemblProtists" id="EOD24923"/>
    </source>
</evidence>
<dbReference type="Proteomes" id="UP000013827">
    <property type="component" value="Unassembled WGS sequence"/>
</dbReference>
<protein>
    <submittedName>
        <fullName evidence="2">Uncharacterized protein</fullName>
    </submittedName>
</protein>
<sequence length="127" mass="12861">MARGGAFVAAAIAIAEPANAQALPSRPRHGGSTPPLLGLGHAAPANAQALPSRPRHGGSTPLRRASGTRTQPRGRGGGSQAARLDMARAGAIVAAAIAIVPFSTYRLTIRSPTRCSRVVVCGVERAP</sequence>
<dbReference type="EnsemblProtists" id="EOD24923">
    <property type="protein sequence ID" value="EOD24923"/>
    <property type="gene ID" value="EMIHUDRAFT_238108"/>
</dbReference>
<dbReference type="PaxDb" id="2903-EOD24923"/>
<evidence type="ECO:0000256" key="1">
    <source>
        <dbReference type="SAM" id="MobiDB-lite"/>
    </source>
</evidence>
<name>A0A0D3JN38_EMIH1</name>
<keyword evidence="3" id="KW-1185">Reference proteome</keyword>
<feature type="region of interest" description="Disordered" evidence="1">
    <location>
        <begin position="20"/>
        <end position="82"/>
    </location>
</feature>
<reference evidence="3" key="1">
    <citation type="journal article" date="2013" name="Nature">
        <title>Pan genome of the phytoplankton Emiliania underpins its global distribution.</title>
        <authorList>
            <person name="Read B.A."/>
            <person name="Kegel J."/>
            <person name="Klute M.J."/>
            <person name="Kuo A."/>
            <person name="Lefebvre S.C."/>
            <person name="Maumus F."/>
            <person name="Mayer C."/>
            <person name="Miller J."/>
            <person name="Monier A."/>
            <person name="Salamov A."/>
            <person name="Young J."/>
            <person name="Aguilar M."/>
            <person name="Claverie J.M."/>
            <person name="Frickenhaus S."/>
            <person name="Gonzalez K."/>
            <person name="Herman E.K."/>
            <person name="Lin Y.C."/>
            <person name="Napier J."/>
            <person name="Ogata H."/>
            <person name="Sarno A.F."/>
            <person name="Shmutz J."/>
            <person name="Schroeder D."/>
            <person name="de Vargas C."/>
            <person name="Verret F."/>
            <person name="von Dassow P."/>
            <person name="Valentin K."/>
            <person name="Van de Peer Y."/>
            <person name="Wheeler G."/>
            <person name="Dacks J.B."/>
            <person name="Delwiche C.F."/>
            <person name="Dyhrman S.T."/>
            <person name="Glockner G."/>
            <person name="John U."/>
            <person name="Richards T."/>
            <person name="Worden A.Z."/>
            <person name="Zhang X."/>
            <person name="Grigoriev I.V."/>
            <person name="Allen A.E."/>
            <person name="Bidle K."/>
            <person name="Borodovsky M."/>
            <person name="Bowler C."/>
            <person name="Brownlee C."/>
            <person name="Cock J.M."/>
            <person name="Elias M."/>
            <person name="Gladyshev V.N."/>
            <person name="Groth M."/>
            <person name="Guda C."/>
            <person name="Hadaegh A."/>
            <person name="Iglesias-Rodriguez M.D."/>
            <person name="Jenkins J."/>
            <person name="Jones B.M."/>
            <person name="Lawson T."/>
            <person name="Leese F."/>
            <person name="Lindquist E."/>
            <person name="Lobanov A."/>
            <person name="Lomsadze A."/>
            <person name="Malik S.B."/>
            <person name="Marsh M.E."/>
            <person name="Mackinder L."/>
            <person name="Mock T."/>
            <person name="Mueller-Roeber B."/>
            <person name="Pagarete A."/>
            <person name="Parker M."/>
            <person name="Probert I."/>
            <person name="Quesneville H."/>
            <person name="Raines C."/>
            <person name="Rensing S.A."/>
            <person name="Riano-Pachon D.M."/>
            <person name="Richier S."/>
            <person name="Rokitta S."/>
            <person name="Shiraiwa Y."/>
            <person name="Soanes D.M."/>
            <person name="van der Giezen M."/>
            <person name="Wahlund T.M."/>
            <person name="Williams B."/>
            <person name="Wilson W."/>
            <person name="Wolfe G."/>
            <person name="Wurch L.L."/>
        </authorList>
    </citation>
    <scope>NUCLEOTIDE SEQUENCE</scope>
</reference>
<proteinExistence type="predicted"/>
<dbReference type="RefSeq" id="XP_005777352.1">
    <property type="nucleotide sequence ID" value="XM_005777295.1"/>
</dbReference>
<dbReference type="HOGENOM" id="CLU_1974683_0_0_1"/>
<evidence type="ECO:0000313" key="3">
    <source>
        <dbReference type="Proteomes" id="UP000013827"/>
    </source>
</evidence>
<dbReference type="AlphaFoldDB" id="A0A0D3JN38"/>